<comment type="caution">
    <text evidence="2">The sequence shown here is derived from an EMBL/GenBank/DDBJ whole genome shotgun (WGS) entry which is preliminary data.</text>
</comment>
<dbReference type="InterPro" id="IPR016181">
    <property type="entry name" value="Acyl_CoA_acyltransferase"/>
</dbReference>
<dbReference type="Pfam" id="PF13302">
    <property type="entry name" value="Acetyltransf_3"/>
    <property type="match status" value="1"/>
</dbReference>
<evidence type="ECO:0000313" key="3">
    <source>
        <dbReference type="Proteomes" id="UP000886814"/>
    </source>
</evidence>
<proteinExistence type="predicted"/>
<feature type="domain" description="N-acetyltransferase" evidence="1">
    <location>
        <begin position="12"/>
        <end position="141"/>
    </location>
</feature>
<dbReference type="PANTHER" id="PTHR43415:SF3">
    <property type="entry name" value="GNAT-FAMILY ACETYLTRANSFERASE"/>
    <property type="match status" value="1"/>
</dbReference>
<dbReference type="PANTHER" id="PTHR43415">
    <property type="entry name" value="SPERMIDINE N(1)-ACETYLTRANSFERASE"/>
    <property type="match status" value="1"/>
</dbReference>
<protein>
    <submittedName>
        <fullName evidence="2">GNAT family N-acetyltransferase</fullName>
    </submittedName>
</protein>
<accession>A0A9D1TES2</accession>
<name>A0A9D1TES2_9FIRM</name>
<dbReference type="AlphaFoldDB" id="A0A9D1TES2"/>
<dbReference type="EMBL" id="DXIQ01000032">
    <property type="protein sequence ID" value="HIV38458.1"/>
    <property type="molecule type" value="Genomic_DNA"/>
</dbReference>
<dbReference type="GO" id="GO:0016747">
    <property type="term" value="F:acyltransferase activity, transferring groups other than amino-acyl groups"/>
    <property type="evidence" value="ECO:0007669"/>
    <property type="project" value="InterPro"/>
</dbReference>
<evidence type="ECO:0000313" key="2">
    <source>
        <dbReference type="EMBL" id="HIV38458.1"/>
    </source>
</evidence>
<dbReference type="SUPFAM" id="SSF55729">
    <property type="entry name" value="Acyl-CoA N-acyltransferases (Nat)"/>
    <property type="match status" value="1"/>
</dbReference>
<reference evidence="2" key="2">
    <citation type="submission" date="2021-04" db="EMBL/GenBank/DDBJ databases">
        <authorList>
            <person name="Gilroy R."/>
        </authorList>
    </citation>
    <scope>NUCLEOTIDE SEQUENCE</scope>
    <source>
        <strain evidence="2">CHK195-9823</strain>
    </source>
</reference>
<reference evidence="2" key="1">
    <citation type="journal article" date="2021" name="PeerJ">
        <title>Extensive microbial diversity within the chicken gut microbiome revealed by metagenomics and culture.</title>
        <authorList>
            <person name="Gilroy R."/>
            <person name="Ravi A."/>
            <person name="Getino M."/>
            <person name="Pursley I."/>
            <person name="Horton D.L."/>
            <person name="Alikhan N.F."/>
            <person name="Baker D."/>
            <person name="Gharbi K."/>
            <person name="Hall N."/>
            <person name="Watson M."/>
            <person name="Adriaenssens E.M."/>
            <person name="Foster-Nyarko E."/>
            <person name="Jarju S."/>
            <person name="Secka A."/>
            <person name="Antonio M."/>
            <person name="Oren A."/>
            <person name="Chaudhuri R.R."/>
            <person name="La Ragione R."/>
            <person name="Hildebrand F."/>
            <person name="Pallen M.J."/>
        </authorList>
    </citation>
    <scope>NUCLEOTIDE SEQUENCE</scope>
    <source>
        <strain evidence="2">CHK195-9823</strain>
    </source>
</reference>
<dbReference type="Proteomes" id="UP000886814">
    <property type="component" value="Unassembled WGS sequence"/>
</dbReference>
<dbReference type="InterPro" id="IPR000182">
    <property type="entry name" value="GNAT_dom"/>
</dbReference>
<evidence type="ECO:0000259" key="1">
    <source>
        <dbReference type="Pfam" id="PF13302"/>
    </source>
</evidence>
<dbReference type="Gene3D" id="3.40.630.30">
    <property type="match status" value="1"/>
</dbReference>
<sequence>MVYPKEIKGLTVRLRSIMPEDAEITYKMRMDREKVKYMHQIKGTVEDQKNYIIQQQKKEGDYLFVVLDHNDNVIGMRGIYNVKENSAESGRTIGYGDAFQNMEALLLGLDFAFDILKVDKIYMDAATDNQSVRGIQMQIGAQEYKRGFHEGIEYEYVFSVLSRENYQICREKIMRLIERHTNRFGRKE</sequence>
<organism evidence="2 3">
    <name type="scientific">Candidatus Blautia stercorigallinarum</name>
    <dbReference type="NCBI Taxonomy" id="2838501"/>
    <lineage>
        <taxon>Bacteria</taxon>
        <taxon>Bacillati</taxon>
        <taxon>Bacillota</taxon>
        <taxon>Clostridia</taxon>
        <taxon>Lachnospirales</taxon>
        <taxon>Lachnospiraceae</taxon>
        <taxon>Blautia</taxon>
    </lineage>
</organism>
<gene>
    <name evidence="2" type="ORF">H9747_05580</name>
</gene>